<dbReference type="GO" id="GO:0005737">
    <property type="term" value="C:cytoplasm"/>
    <property type="evidence" value="ECO:0007669"/>
    <property type="project" value="TreeGrafter"/>
</dbReference>
<dbReference type="EnsemblMetazoa" id="Aqu2.1.43861_001">
    <property type="protein sequence ID" value="Aqu2.1.43861_001"/>
    <property type="gene ID" value="Aqu2.1.43861"/>
</dbReference>
<feature type="domain" description="SH3" evidence="4">
    <location>
        <begin position="413"/>
        <end position="476"/>
    </location>
</feature>
<dbReference type="InParanoid" id="A0A1X7VU39"/>
<keyword evidence="1 2" id="KW-0728">SH3 domain</keyword>
<dbReference type="PANTHER" id="PTHR15706:SF10">
    <property type="entry name" value="NADPH OXIDASE ORGANIZER 1"/>
    <property type="match status" value="1"/>
</dbReference>
<feature type="region of interest" description="Disordered" evidence="3">
    <location>
        <begin position="557"/>
        <end position="584"/>
    </location>
</feature>
<sequence>MSKVSINRYVVQAKLLGEEDASCKNKRQEYAIAVTLSDESHYTIYRSLEAIAKFQAIITINKTLLKQFPIEAGYFNEHERIIPDCPIKKTIFGVQRIQKNDSTFERHLKTYIKALPALPSRLVKSKDFISFFALHSCDMMLPAEKKKNKKELNQCSFTSDGEISNPICLKACYCITDFKSSQNNGQRLSLKSGSVVHIVQKDKSGWWLVECSGTLGWAPASYLIPVDEDDETGDSDDLFQSEKVGKRFISTTSYEACYDDELSFDAGAIVRLIRESENGWWFVHYNGREGFVPGTLFKTFDKRQASVYVERIKLSINRRRSTCVPGTIQYNERRGSSHEIMLYECMAKFVGQADQYQISLRRGASVTVIEKKESGWWYVQDEHGRVGWAPASHLKVIFDDSIADEDQDEFDSVDHGLYKVLHSYESQLHNQRQSFMSGDIVTVINKVDKRHWRVKRIMDPSQEGVIPPSFLISCDGHQEDPATSIASDGENKMTTDECYEVIADYIKQSVNELTVYEGEVVCVIDNSDENDWYVSTDEQEGWLPASILQPLNDLDKSSCESDDEFKTTDNNKHNEPKNSGSSISICALKFQDEAHES</sequence>
<dbReference type="InterPro" id="IPR036871">
    <property type="entry name" value="PX_dom_sf"/>
</dbReference>
<evidence type="ECO:0000256" key="1">
    <source>
        <dbReference type="ARBA" id="ARBA00022443"/>
    </source>
</evidence>
<dbReference type="STRING" id="400682.A0A1X7VU39"/>
<dbReference type="Gene3D" id="2.30.30.40">
    <property type="entry name" value="SH3 Domains"/>
    <property type="match status" value="5"/>
</dbReference>
<dbReference type="SMART" id="SM00326">
    <property type="entry name" value="SH3"/>
    <property type="match status" value="5"/>
</dbReference>
<feature type="domain" description="SH3" evidence="4">
    <location>
        <begin position="494"/>
        <end position="553"/>
    </location>
</feature>
<evidence type="ECO:0000256" key="3">
    <source>
        <dbReference type="SAM" id="MobiDB-lite"/>
    </source>
</evidence>
<proteinExistence type="predicted"/>
<evidence type="ECO:0000259" key="4">
    <source>
        <dbReference type="PROSITE" id="PS50002"/>
    </source>
</evidence>
<dbReference type="AlphaFoldDB" id="A0A1X7VU39"/>
<dbReference type="InterPro" id="IPR051228">
    <property type="entry name" value="NADPH_Oxidase/PX-Domain"/>
</dbReference>
<dbReference type="Gene3D" id="3.30.1520.10">
    <property type="entry name" value="Phox-like domain"/>
    <property type="match status" value="1"/>
</dbReference>
<name>A0A1X7VU39_AMPQE</name>
<dbReference type="SUPFAM" id="SSF64268">
    <property type="entry name" value="PX domain"/>
    <property type="match status" value="1"/>
</dbReference>
<feature type="compositionally biased region" description="Basic and acidic residues" evidence="3">
    <location>
        <begin position="557"/>
        <end position="576"/>
    </location>
</feature>
<dbReference type="InterPro" id="IPR001452">
    <property type="entry name" value="SH3_domain"/>
</dbReference>
<feature type="domain" description="SH3" evidence="4">
    <location>
        <begin position="167"/>
        <end position="228"/>
    </location>
</feature>
<dbReference type="Pfam" id="PF00018">
    <property type="entry name" value="SH3_1"/>
    <property type="match status" value="1"/>
</dbReference>
<dbReference type="GO" id="GO:0016176">
    <property type="term" value="F:superoxide-generating NADPH oxidase activator activity"/>
    <property type="evidence" value="ECO:0007669"/>
    <property type="project" value="TreeGrafter"/>
</dbReference>
<feature type="domain" description="SH3" evidence="4">
    <location>
        <begin position="338"/>
        <end position="399"/>
    </location>
</feature>
<accession>A0A1X7VU39</accession>
<dbReference type="OrthoDB" id="10255964at2759"/>
<dbReference type="Pfam" id="PF07653">
    <property type="entry name" value="SH3_2"/>
    <property type="match status" value="1"/>
</dbReference>
<dbReference type="eggNOG" id="KOG4773">
    <property type="taxonomic scope" value="Eukaryota"/>
</dbReference>
<dbReference type="Pfam" id="PF14604">
    <property type="entry name" value="SH3_9"/>
    <property type="match status" value="2"/>
</dbReference>
<dbReference type="GO" id="GO:0035091">
    <property type="term" value="F:phosphatidylinositol binding"/>
    <property type="evidence" value="ECO:0007669"/>
    <property type="project" value="InterPro"/>
</dbReference>
<dbReference type="SUPFAM" id="SSF50044">
    <property type="entry name" value="SH3-domain"/>
    <property type="match status" value="5"/>
</dbReference>
<dbReference type="GO" id="GO:0042554">
    <property type="term" value="P:superoxide anion generation"/>
    <property type="evidence" value="ECO:0007669"/>
    <property type="project" value="TreeGrafter"/>
</dbReference>
<dbReference type="InterPro" id="IPR036028">
    <property type="entry name" value="SH3-like_dom_sf"/>
</dbReference>
<evidence type="ECO:0000256" key="2">
    <source>
        <dbReference type="PROSITE-ProRule" id="PRU00192"/>
    </source>
</evidence>
<dbReference type="CDD" id="cd11856">
    <property type="entry name" value="SH3_p47phox_like"/>
    <property type="match status" value="1"/>
</dbReference>
<feature type="domain" description="SH3" evidence="4">
    <location>
        <begin position="243"/>
        <end position="302"/>
    </location>
</feature>
<dbReference type="PROSITE" id="PS50002">
    <property type="entry name" value="SH3"/>
    <property type="match status" value="5"/>
</dbReference>
<organism evidence="5">
    <name type="scientific">Amphimedon queenslandica</name>
    <name type="common">Sponge</name>
    <dbReference type="NCBI Taxonomy" id="400682"/>
    <lineage>
        <taxon>Eukaryota</taxon>
        <taxon>Metazoa</taxon>
        <taxon>Porifera</taxon>
        <taxon>Demospongiae</taxon>
        <taxon>Heteroscleromorpha</taxon>
        <taxon>Haplosclerida</taxon>
        <taxon>Niphatidae</taxon>
        <taxon>Amphimedon</taxon>
    </lineage>
</organism>
<protein>
    <recommendedName>
        <fullName evidence="4">SH3 domain-containing protein</fullName>
    </recommendedName>
</protein>
<reference evidence="5" key="1">
    <citation type="submission" date="2017-05" db="UniProtKB">
        <authorList>
            <consortium name="EnsemblMetazoa"/>
        </authorList>
    </citation>
    <scope>IDENTIFICATION</scope>
</reference>
<evidence type="ECO:0000313" key="5">
    <source>
        <dbReference type="EnsemblMetazoa" id="Aqu2.1.43861_001"/>
    </source>
</evidence>
<dbReference type="PANTHER" id="PTHR15706">
    <property type="entry name" value="SH3 MULTIPLE DOMAIN"/>
    <property type="match status" value="1"/>
</dbReference>